<keyword evidence="2" id="KW-1185">Reference proteome</keyword>
<comment type="caution">
    <text evidence="1">The sequence shown here is derived from an EMBL/GenBank/DDBJ whole genome shotgun (WGS) entry which is preliminary data.</text>
</comment>
<reference evidence="1 2" key="1">
    <citation type="submission" date="2019-11" db="EMBL/GenBank/DDBJ databases">
        <title>Gordonia sp. nov., a novel actinobacterium isolated from mangrove soil in Hainan.</title>
        <authorList>
            <person name="Huang X."/>
            <person name="Xie Y."/>
            <person name="Chu X."/>
            <person name="Xiao K."/>
        </authorList>
    </citation>
    <scope>NUCLEOTIDE SEQUENCE [LARGE SCALE GENOMIC DNA]</scope>
    <source>
        <strain evidence="1 2">HNM0687</strain>
    </source>
</reference>
<name>A0A6L7GIW4_9ACTN</name>
<dbReference type="AlphaFoldDB" id="A0A6L7GIW4"/>
<protein>
    <submittedName>
        <fullName evidence="1">Dehydrogenase</fullName>
    </submittedName>
</protein>
<organism evidence="1 2">
    <name type="scientific">Gordonia mangrovi</name>
    <dbReference type="NCBI Taxonomy" id="2665643"/>
    <lineage>
        <taxon>Bacteria</taxon>
        <taxon>Bacillati</taxon>
        <taxon>Actinomycetota</taxon>
        <taxon>Actinomycetes</taxon>
        <taxon>Mycobacteriales</taxon>
        <taxon>Gordoniaceae</taxon>
        <taxon>Gordonia</taxon>
    </lineage>
</organism>
<dbReference type="EMBL" id="WMBR01000001">
    <property type="protein sequence ID" value="MXP19804.1"/>
    <property type="molecule type" value="Genomic_DNA"/>
</dbReference>
<accession>A0A6L7GIW4</accession>
<proteinExistence type="predicted"/>
<evidence type="ECO:0000313" key="1">
    <source>
        <dbReference type="EMBL" id="MXP19804.1"/>
    </source>
</evidence>
<dbReference type="Gene3D" id="3.40.50.720">
    <property type="entry name" value="NAD(P)-binding Rossmann-like Domain"/>
    <property type="match status" value="1"/>
</dbReference>
<evidence type="ECO:0000313" key="2">
    <source>
        <dbReference type="Proteomes" id="UP000475545"/>
    </source>
</evidence>
<dbReference type="SUPFAM" id="SSF51735">
    <property type="entry name" value="NAD(P)-binding Rossmann-fold domains"/>
    <property type="match status" value="1"/>
</dbReference>
<dbReference type="Proteomes" id="UP000475545">
    <property type="component" value="Unassembled WGS sequence"/>
</dbReference>
<dbReference type="RefSeq" id="WP_160899998.1">
    <property type="nucleotide sequence ID" value="NZ_CP102850.1"/>
</dbReference>
<sequence length="685" mass="73398">MVAHTSGLIANVSLASSQRDYDVTGNFLHHRFRIVRQGTDGNLADAEALARSWQERGATVVAVTGIREARAVGLYRGDLAALQKVRRAVTDTLVTDGHRLRDILQEWAIRHVQDEMPGLFNNARVAALGGDNHDRTVRILREYTDNITVADPLLPFDIPARLDAVPALAMLADVGTLSMQVLPDPIRSRIGIPHFVNDRLMARTAAREADVVVATYEELAGFGLEDLAGKTLVTASIDDERLTELASRGVDMVIDATPQPFAVTVNAAVLEALMMASVHESAVLSDDDLLDMITSAGIEPRLLFPNGPKRKSRFAFVIHPLSQENFTKVQPLRTITGVTPAVVTDTIEKMLAYAPPFVYSHITGIVSPTGAEAEGWLISVGGTPKELMAHSPEFTYARLLAAAETAKKLGAQIMGLGAFTKVVGDAGVTVAMKAPLPITTGNSYSASGALWAAHDALDRLGLAERDEHGRLKGKAMVVGATGSIGSVCARLLALAADELWLVSPESAKLLELKSDIERAHPRATIHVAATPDAQLPEMDLIVTATSGAGKRVLDIMAVKPGCIITDVARPLDLPPEDVAKRPDVLVIESGEIELPGTDVHLGDIGLPPHVAYACLAETVALALEGRYETFTVGRNISWEKVKEIYQIGLKHGMKLAAISGVNGMFTDEDISRVRELALARRAAAL</sequence>
<gene>
    <name evidence="1" type="ORF">GIY30_00305</name>
</gene>
<dbReference type="InterPro" id="IPR036291">
    <property type="entry name" value="NAD(P)-bd_dom_sf"/>
</dbReference>